<proteinExistence type="predicted"/>
<dbReference type="EMBL" id="JAVDQG010000001">
    <property type="protein sequence ID" value="MDR6224673.1"/>
    <property type="molecule type" value="Genomic_DNA"/>
</dbReference>
<dbReference type="Proteomes" id="UP001185012">
    <property type="component" value="Unassembled WGS sequence"/>
</dbReference>
<gene>
    <name evidence="3" type="ORF">JOE21_000661</name>
</gene>
<keyword evidence="2" id="KW-0812">Transmembrane</keyword>
<protein>
    <submittedName>
        <fullName evidence="3">Uncharacterized protein</fullName>
    </submittedName>
</protein>
<dbReference type="RefSeq" id="WP_309862192.1">
    <property type="nucleotide sequence ID" value="NZ_JAVDQG010000001.1"/>
</dbReference>
<feature type="transmembrane region" description="Helical" evidence="2">
    <location>
        <begin position="30"/>
        <end position="46"/>
    </location>
</feature>
<feature type="region of interest" description="Disordered" evidence="1">
    <location>
        <begin position="61"/>
        <end position="90"/>
    </location>
</feature>
<organism evidence="3 4">
    <name type="scientific">Desmospora profundinema</name>
    <dbReference type="NCBI Taxonomy" id="1571184"/>
    <lineage>
        <taxon>Bacteria</taxon>
        <taxon>Bacillati</taxon>
        <taxon>Bacillota</taxon>
        <taxon>Bacilli</taxon>
        <taxon>Bacillales</taxon>
        <taxon>Thermoactinomycetaceae</taxon>
        <taxon>Desmospora</taxon>
    </lineage>
</organism>
<accession>A0ABU1IJW7</accession>
<evidence type="ECO:0000256" key="1">
    <source>
        <dbReference type="SAM" id="MobiDB-lite"/>
    </source>
</evidence>
<name>A0ABU1IJW7_9BACL</name>
<feature type="compositionally biased region" description="Basic residues" evidence="1">
    <location>
        <begin position="67"/>
        <end position="89"/>
    </location>
</feature>
<sequence length="106" mass="12425">MYSNTQKVWRLILLALVGFGFIHLMINRTSTALIMLAMIGIIFYLYKRPPQWLIRLSYPQKGGAGMRSRHPSPRDRKNKKTSKKKKHPFRVIDGNKKDTLRIKKSQ</sequence>
<comment type="caution">
    <text evidence="3">The sequence shown here is derived from an EMBL/GenBank/DDBJ whole genome shotgun (WGS) entry which is preliminary data.</text>
</comment>
<evidence type="ECO:0000256" key="2">
    <source>
        <dbReference type="SAM" id="Phobius"/>
    </source>
</evidence>
<feature type="transmembrane region" description="Helical" evidence="2">
    <location>
        <begin position="7"/>
        <end position="24"/>
    </location>
</feature>
<keyword evidence="2" id="KW-0472">Membrane</keyword>
<reference evidence="3 4" key="1">
    <citation type="submission" date="2023-07" db="EMBL/GenBank/DDBJ databases">
        <title>Genomic Encyclopedia of Type Strains, Phase IV (KMG-IV): sequencing the most valuable type-strain genomes for metagenomic binning, comparative biology and taxonomic classification.</title>
        <authorList>
            <person name="Goeker M."/>
        </authorList>
    </citation>
    <scope>NUCLEOTIDE SEQUENCE [LARGE SCALE GENOMIC DNA]</scope>
    <source>
        <strain evidence="3 4">DSM 45903</strain>
    </source>
</reference>
<evidence type="ECO:0000313" key="3">
    <source>
        <dbReference type="EMBL" id="MDR6224673.1"/>
    </source>
</evidence>
<keyword evidence="4" id="KW-1185">Reference proteome</keyword>
<evidence type="ECO:0000313" key="4">
    <source>
        <dbReference type="Proteomes" id="UP001185012"/>
    </source>
</evidence>
<keyword evidence="2" id="KW-1133">Transmembrane helix</keyword>